<proteinExistence type="predicted"/>
<gene>
    <name evidence="2" type="ORF">K489DRAFT_328655</name>
</gene>
<reference evidence="2" key="2">
    <citation type="submission" date="2020-04" db="EMBL/GenBank/DDBJ databases">
        <authorList>
            <consortium name="NCBI Genome Project"/>
        </authorList>
    </citation>
    <scope>NUCLEOTIDE SEQUENCE</scope>
    <source>
        <strain evidence="2">CBS 342.82</strain>
    </source>
</reference>
<reference evidence="2" key="1">
    <citation type="submission" date="2020-01" db="EMBL/GenBank/DDBJ databases">
        <authorList>
            <consortium name="DOE Joint Genome Institute"/>
            <person name="Haridas S."/>
            <person name="Albert R."/>
            <person name="Binder M."/>
            <person name="Bloem J."/>
            <person name="Labutti K."/>
            <person name="Salamov A."/>
            <person name="Andreopoulos B."/>
            <person name="Baker S.E."/>
            <person name="Barry K."/>
            <person name="Bills G."/>
            <person name="Bluhm B.H."/>
            <person name="Cannon C."/>
            <person name="Castanera R."/>
            <person name="Culley D.E."/>
            <person name="Daum C."/>
            <person name="Ezra D."/>
            <person name="Gonzalez J.B."/>
            <person name="Henrissat B."/>
            <person name="Kuo A."/>
            <person name="Liang C."/>
            <person name="Lipzen A."/>
            <person name="Lutzoni F."/>
            <person name="Magnuson J."/>
            <person name="Mondo S."/>
            <person name="Nolan M."/>
            <person name="Ohm R."/>
            <person name="Pangilinan J."/>
            <person name="Park H.-J."/>
            <person name="Ramirez L."/>
            <person name="Alfaro M."/>
            <person name="Sun H."/>
            <person name="Tritt A."/>
            <person name="Yoshinaga Y."/>
            <person name="Zwiers L.-H."/>
            <person name="Turgeon B.G."/>
            <person name="Goodwin S.B."/>
            <person name="Spatafora J.W."/>
            <person name="Crous P.W."/>
            <person name="Grigoriev I.V."/>
        </authorList>
    </citation>
    <scope>NUCLEOTIDE SEQUENCE</scope>
    <source>
        <strain evidence="2">CBS 342.82</strain>
    </source>
</reference>
<dbReference type="OrthoDB" id="5598852at2759"/>
<evidence type="ECO:0000313" key="1">
    <source>
        <dbReference type="Proteomes" id="UP000504637"/>
    </source>
</evidence>
<dbReference type="GeneID" id="54359873"/>
<dbReference type="AlphaFoldDB" id="A0A6J3LQI7"/>
<accession>A0A6J3LQI7</accession>
<evidence type="ECO:0000313" key="2">
    <source>
        <dbReference type="RefSeq" id="XP_033454934.1"/>
    </source>
</evidence>
<name>A0A6J3LQI7_9PEZI</name>
<dbReference type="Proteomes" id="UP000504637">
    <property type="component" value="Unplaced"/>
</dbReference>
<keyword evidence="1" id="KW-1185">Reference proteome</keyword>
<reference evidence="2" key="3">
    <citation type="submission" date="2025-08" db="UniProtKB">
        <authorList>
            <consortium name="RefSeq"/>
        </authorList>
    </citation>
    <scope>IDENTIFICATION</scope>
    <source>
        <strain evidence="2">CBS 342.82</strain>
    </source>
</reference>
<organism evidence="2">
    <name type="scientific">Dissoconium aciculare CBS 342.82</name>
    <dbReference type="NCBI Taxonomy" id="1314786"/>
    <lineage>
        <taxon>Eukaryota</taxon>
        <taxon>Fungi</taxon>
        <taxon>Dikarya</taxon>
        <taxon>Ascomycota</taxon>
        <taxon>Pezizomycotina</taxon>
        <taxon>Dothideomycetes</taxon>
        <taxon>Dothideomycetidae</taxon>
        <taxon>Mycosphaerellales</taxon>
        <taxon>Dissoconiaceae</taxon>
        <taxon>Dissoconium</taxon>
    </lineage>
</organism>
<dbReference type="RefSeq" id="XP_033454934.1">
    <property type="nucleotide sequence ID" value="XM_033602073.1"/>
</dbReference>
<sequence length="286" mass="32202">MTTSTPCPEAILAIANRLFGRPSHFILGTDSAPFSGVECAIYVLEVKNRSRRISYTPLIKLRITEEIGNRRLVDDARIDYFQPLIAADPSADNPLGTGYLVLGWADGKTMEWSDTVPSDLAVRTYRGTPDECRRQKDLITTYFIPDLDASPHVLVHGDLVGVKIILDDDSNVQSIIDLGCAEFRPLQFAAEYPRFLVHEPSENDDGSFTWARHDSKIVDIEVMRADRAFYLSCVEARARGEGGIVADYYTALARKDEISRFWWWTAVDRFDVHKAMAACGWQPPVR</sequence>
<evidence type="ECO:0008006" key="3">
    <source>
        <dbReference type="Google" id="ProtNLM"/>
    </source>
</evidence>
<protein>
    <recommendedName>
        <fullName evidence="3">Aminoglycoside phosphotransferase domain-containing protein</fullName>
    </recommendedName>
</protein>